<gene>
    <name evidence="2" type="ORF">BJ875DRAFT_476998</name>
</gene>
<dbReference type="EMBL" id="MU251891">
    <property type="protein sequence ID" value="KAG9228627.1"/>
    <property type="molecule type" value="Genomic_DNA"/>
</dbReference>
<name>A0A9P8C065_9HELO</name>
<dbReference type="Proteomes" id="UP000824998">
    <property type="component" value="Unassembled WGS sequence"/>
</dbReference>
<proteinExistence type="predicted"/>
<organism evidence="2 3">
    <name type="scientific">Amylocarpus encephaloides</name>
    <dbReference type="NCBI Taxonomy" id="45428"/>
    <lineage>
        <taxon>Eukaryota</taxon>
        <taxon>Fungi</taxon>
        <taxon>Dikarya</taxon>
        <taxon>Ascomycota</taxon>
        <taxon>Pezizomycotina</taxon>
        <taxon>Leotiomycetes</taxon>
        <taxon>Helotiales</taxon>
        <taxon>Helotiales incertae sedis</taxon>
        <taxon>Amylocarpus</taxon>
    </lineage>
</organism>
<accession>A0A9P8C065</accession>
<keyword evidence="1" id="KW-0472">Membrane</keyword>
<protein>
    <submittedName>
        <fullName evidence="2">Uncharacterized protein</fullName>
    </submittedName>
</protein>
<sequence>MARGNMVRLINIKGDPSSCFSFFLPSLVPWILWISSHIMGGFANLPLEILVQIARLATDHLPSTDLIQLPPFARIYRLACHVYLTMLPSLPLPNIVKVLDHGFSYRLGQVLDFPDLECLLYWFTHGLGSCHTLFPLQDILAISVALLDCRLYRHTGHVFAYEAMELLVSPTRRLASGASQSSASLASSWTLFAGWCYRRCEIVSGSRSNAASHSPGFLWGSRTPQVVRTAILGGLRGRLGSRLS</sequence>
<keyword evidence="1" id="KW-0812">Transmembrane</keyword>
<comment type="caution">
    <text evidence="2">The sequence shown here is derived from an EMBL/GenBank/DDBJ whole genome shotgun (WGS) entry which is preliminary data.</text>
</comment>
<evidence type="ECO:0000313" key="2">
    <source>
        <dbReference type="EMBL" id="KAG9228627.1"/>
    </source>
</evidence>
<reference evidence="2" key="1">
    <citation type="journal article" date="2021" name="IMA Fungus">
        <title>Genomic characterization of three marine fungi, including Emericellopsis atlantica sp. nov. with signatures of a generalist lifestyle and marine biomass degradation.</title>
        <authorList>
            <person name="Hagestad O.C."/>
            <person name="Hou L."/>
            <person name="Andersen J.H."/>
            <person name="Hansen E.H."/>
            <person name="Altermark B."/>
            <person name="Li C."/>
            <person name="Kuhnert E."/>
            <person name="Cox R.J."/>
            <person name="Crous P.W."/>
            <person name="Spatafora J.W."/>
            <person name="Lail K."/>
            <person name="Amirebrahimi M."/>
            <person name="Lipzen A."/>
            <person name="Pangilinan J."/>
            <person name="Andreopoulos W."/>
            <person name="Hayes R.D."/>
            <person name="Ng V."/>
            <person name="Grigoriev I.V."/>
            <person name="Jackson S.A."/>
            <person name="Sutton T.D.S."/>
            <person name="Dobson A.D.W."/>
            <person name="Rama T."/>
        </authorList>
    </citation>
    <scope>NUCLEOTIDE SEQUENCE</scope>
    <source>
        <strain evidence="2">TRa018bII</strain>
    </source>
</reference>
<keyword evidence="1" id="KW-1133">Transmembrane helix</keyword>
<evidence type="ECO:0000313" key="3">
    <source>
        <dbReference type="Proteomes" id="UP000824998"/>
    </source>
</evidence>
<evidence type="ECO:0000256" key="1">
    <source>
        <dbReference type="SAM" id="Phobius"/>
    </source>
</evidence>
<feature type="transmembrane region" description="Helical" evidence="1">
    <location>
        <begin position="20"/>
        <end position="43"/>
    </location>
</feature>
<keyword evidence="3" id="KW-1185">Reference proteome</keyword>
<dbReference type="AlphaFoldDB" id="A0A9P8C065"/>